<keyword evidence="3" id="KW-0378">Hydrolase</keyword>
<dbReference type="AlphaFoldDB" id="A0A2M7RNL2"/>
<evidence type="ECO:0000256" key="4">
    <source>
        <dbReference type="ARBA" id="ARBA00022833"/>
    </source>
</evidence>
<dbReference type="Gene3D" id="3.40.630.10">
    <property type="entry name" value="Zn peptidases"/>
    <property type="match status" value="1"/>
</dbReference>
<evidence type="ECO:0000313" key="7">
    <source>
        <dbReference type="Proteomes" id="UP000229371"/>
    </source>
</evidence>
<feature type="domain" description="Succinylglutamate desuccinylase/Aspartoacylase catalytic" evidence="5">
    <location>
        <begin position="27"/>
        <end position="163"/>
    </location>
</feature>
<comment type="caution">
    <text evidence="6">The sequence shown here is derived from an EMBL/GenBank/DDBJ whole genome shotgun (WGS) entry which is preliminary data.</text>
</comment>
<proteinExistence type="predicted"/>
<dbReference type="GO" id="GO:0016788">
    <property type="term" value="F:hydrolase activity, acting on ester bonds"/>
    <property type="evidence" value="ECO:0007669"/>
    <property type="project" value="InterPro"/>
</dbReference>
<keyword evidence="4" id="KW-0862">Zinc</keyword>
<evidence type="ECO:0000313" key="6">
    <source>
        <dbReference type="EMBL" id="PIZ01065.1"/>
    </source>
</evidence>
<dbReference type="GO" id="GO:0005829">
    <property type="term" value="C:cytosol"/>
    <property type="evidence" value="ECO:0007669"/>
    <property type="project" value="TreeGrafter"/>
</dbReference>
<dbReference type="PANTHER" id="PTHR15162:SF7">
    <property type="entry name" value="SUCCINYLGLUTAMATE DESUCCINYLASE"/>
    <property type="match status" value="1"/>
</dbReference>
<accession>A0A2M7RNL2</accession>
<evidence type="ECO:0000259" key="5">
    <source>
        <dbReference type="Pfam" id="PF24827"/>
    </source>
</evidence>
<evidence type="ECO:0000256" key="2">
    <source>
        <dbReference type="ARBA" id="ARBA00022723"/>
    </source>
</evidence>
<name>A0A2M7RNL2_9BACT</name>
<dbReference type="GO" id="GO:0046872">
    <property type="term" value="F:metal ion binding"/>
    <property type="evidence" value="ECO:0007669"/>
    <property type="project" value="UniProtKB-KW"/>
</dbReference>
<organism evidence="6 7">
    <name type="scientific">bacterium (Candidatus Gribaldobacteria) CG_4_10_14_0_8_um_filter_33_9</name>
    <dbReference type="NCBI Taxonomy" id="2014266"/>
    <lineage>
        <taxon>Bacteria</taxon>
        <taxon>Candidatus Gribaldobacteria</taxon>
    </lineage>
</organism>
<reference evidence="7" key="1">
    <citation type="submission" date="2017-09" db="EMBL/GenBank/DDBJ databases">
        <title>Depth-based differentiation of microbial function through sediment-hosted aquifers and enrichment of novel symbionts in the deep terrestrial subsurface.</title>
        <authorList>
            <person name="Probst A.J."/>
            <person name="Ladd B."/>
            <person name="Jarett J.K."/>
            <person name="Geller-Mcgrath D.E."/>
            <person name="Sieber C.M.K."/>
            <person name="Emerson J.B."/>
            <person name="Anantharaman K."/>
            <person name="Thomas B.C."/>
            <person name="Malmstrom R."/>
            <person name="Stieglmeier M."/>
            <person name="Klingl A."/>
            <person name="Woyke T."/>
            <person name="Ryan C.M."/>
            <person name="Banfield J.F."/>
        </authorList>
    </citation>
    <scope>NUCLEOTIDE SEQUENCE [LARGE SCALE GENOMIC DNA]</scope>
</reference>
<dbReference type="InterPro" id="IPR055438">
    <property type="entry name" value="AstE_AspA_cat"/>
</dbReference>
<dbReference type="Pfam" id="PF24827">
    <property type="entry name" value="AstE_AspA_cat"/>
    <property type="match status" value="1"/>
</dbReference>
<dbReference type="SUPFAM" id="SSF53187">
    <property type="entry name" value="Zn-dependent exopeptidases"/>
    <property type="match status" value="1"/>
</dbReference>
<sequence length="266" mass="30970">MAPYFSLSKKTNNIKIQNMKIILNILTHGDEKIGLKVAKEIEKLNINKNILSVQIANKKAFEIHKRFIDQDLNRSFPGKKFGNHEQKLAYKLLPIIKSADIVIDIHSTTSNLKNTLIVEKFNKKTIKYIKVIQPKYVLVMNATKNNALISQAKIGIAFEYGKDNNPNTLKKIVADIKKLFKHLGLINIRISKRKNTTKYFNVFSKVHKPKEYKLLKKIKNYKLIYKGETFARRGNKYLIAEEDFYPILFGEKNYKDYFGFRGKKII</sequence>
<comment type="cofactor">
    <cofactor evidence="1">
        <name>Zn(2+)</name>
        <dbReference type="ChEBI" id="CHEBI:29105"/>
    </cofactor>
</comment>
<gene>
    <name evidence="6" type="ORF">COY61_00800</name>
</gene>
<evidence type="ECO:0000256" key="1">
    <source>
        <dbReference type="ARBA" id="ARBA00001947"/>
    </source>
</evidence>
<dbReference type="EMBL" id="PFMI01000022">
    <property type="protein sequence ID" value="PIZ01065.1"/>
    <property type="molecule type" value="Genomic_DNA"/>
</dbReference>
<dbReference type="InterPro" id="IPR050178">
    <property type="entry name" value="AspA/AstE_fam"/>
</dbReference>
<dbReference type="PANTHER" id="PTHR15162">
    <property type="entry name" value="ASPARTOACYLASE"/>
    <property type="match status" value="1"/>
</dbReference>
<evidence type="ECO:0000256" key="3">
    <source>
        <dbReference type="ARBA" id="ARBA00022801"/>
    </source>
</evidence>
<protein>
    <recommendedName>
        <fullName evidence="5">Succinylglutamate desuccinylase/Aspartoacylase catalytic domain-containing protein</fullName>
    </recommendedName>
</protein>
<dbReference type="Proteomes" id="UP000229371">
    <property type="component" value="Unassembled WGS sequence"/>
</dbReference>
<keyword evidence="2" id="KW-0479">Metal-binding</keyword>